<reference evidence="1 2" key="1">
    <citation type="submission" date="2024-10" db="EMBL/GenBank/DDBJ databases">
        <title>The Natural Products Discovery Center: Release of the First 8490 Sequenced Strains for Exploring Actinobacteria Biosynthetic Diversity.</title>
        <authorList>
            <person name="Kalkreuter E."/>
            <person name="Kautsar S.A."/>
            <person name="Yang D."/>
            <person name="Bader C.D."/>
            <person name="Teijaro C.N."/>
            <person name="Fluegel L."/>
            <person name="Davis C.M."/>
            <person name="Simpson J.R."/>
            <person name="Lauterbach L."/>
            <person name="Steele A.D."/>
            <person name="Gui C."/>
            <person name="Meng S."/>
            <person name="Li G."/>
            <person name="Viehrig K."/>
            <person name="Ye F."/>
            <person name="Su P."/>
            <person name="Kiefer A.F."/>
            <person name="Nichols A."/>
            <person name="Cepeda A.J."/>
            <person name="Yan W."/>
            <person name="Fan B."/>
            <person name="Jiang Y."/>
            <person name="Adhikari A."/>
            <person name="Zheng C.-J."/>
            <person name="Schuster L."/>
            <person name="Cowan T.M."/>
            <person name="Smanski M.J."/>
            <person name="Chevrette M.G."/>
            <person name="De Carvalho L.P.S."/>
            <person name="Shen B."/>
        </authorList>
    </citation>
    <scope>NUCLEOTIDE SEQUENCE [LARGE SCALE GENOMIC DNA]</scope>
    <source>
        <strain evidence="1 2">NPDC006488</strain>
    </source>
</reference>
<name>A0ABW6M5P9_9ACTN</name>
<evidence type="ECO:0000313" key="2">
    <source>
        <dbReference type="Proteomes" id="UP001601303"/>
    </source>
</evidence>
<keyword evidence="2" id="KW-1185">Reference proteome</keyword>
<accession>A0ABW6M5P9</accession>
<evidence type="ECO:0008006" key="3">
    <source>
        <dbReference type="Google" id="ProtNLM"/>
    </source>
</evidence>
<comment type="caution">
    <text evidence="1">The sequence shown here is derived from an EMBL/GenBank/DDBJ whole genome shotgun (WGS) entry which is preliminary data.</text>
</comment>
<sequence length="182" mass="19418">MTRARIKDFGPVEDPQIAAMVSRESGVSLPSRKMPVASHPTLASVLPAACLASLPVDVPVGDLFDTLVLPEPQARQALARLAHHRPHPVGAVLARPGEWVLFLPPGSGYETDWPTPAVHKDSGTLQVPPVLAPADGHLRWARLGNAGRTGRAFTAPMMLHPVLPLLCVAECPVPDSQMPVRI</sequence>
<evidence type="ECO:0000313" key="1">
    <source>
        <dbReference type="EMBL" id="MFE9601465.1"/>
    </source>
</evidence>
<dbReference type="RefSeq" id="WP_388108704.1">
    <property type="nucleotide sequence ID" value="NZ_JBIAHM010000008.1"/>
</dbReference>
<protein>
    <recommendedName>
        <fullName evidence="3">DNA primase/polymerase bifunctional N-terminal domain-containing protein</fullName>
    </recommendedName>
</protein>
<gene>
    <name evidence="1" type="ORF">ACFYNQ_23230</name>
</gene>
<proteinExistence type="predicted"/>
<dbReference type="EMBL" id="JBIAHM010000008">
    <property type="protein sequence ID" value="MFE9601465.1"/>
    <property type="molecule type" value="Genomic_DNA"/>
</dbReference>
<organism evidence="1 2">
    <name type="scientific">Streptomyces hokutonensis</name>
    <dbReference type="NCBI Taxonomy" id="1306990"/>
    <lineage>
        <taxon>Bacteria</taxon>
        <taxon>Bacillati</taxon>
        <taxon>Actinomycetota</taxon>
        <taxon>Actinomycetes</taxon>
        <taxon>Kitasatosporales</taxon>
        <taxon>Streptomycetaceae</taxon>
        <taxon>Streptomyces</taxon>
    </lineage>
</organism>
<dbReference type="Proteomes" id="UP001601303">
    <property type="component" value="Unassembled WGS sequence"/>
</dbReference>